<organism evidence="3">
    <name type="scientific">viral metagenome</name>
    <dbReference type="NCBI Taxonomy" id="1070528"/>
    <lineage>
        <taxon>unclassified sequences</taxon>
        <taxon>metagenomes</taxon>
        <taxon>organismal metagenomes</taxon>
    </lineage>
</organism>
<reference evidence="3" key="1">
    <citation type="submission" date="2020-03" db="EMBL/GenBank/DDBJ databases">
        <title>The deep terrestrial virosphere.</title>
        <authorList>
            <person name="Holmfeldt K."/>
            <person name="Nilsson E."/>
            <person name="Simone D."/>
            <person name="Lopez-Fernandez M."/>
            <person name="Wu X."/>
            <person name="de Brujin I."/>
            <person name="Lundin D."/>
            <person name="Andersson A."/>
            <person name="Bertilsson S."/>
            <person name="Dopson M."/>
        </authorList>
    </citation>
    <scope>NUCLEOTIDE SEQUENCE</scope>
    <source>
        <strain evidence="3">MM415A02115</strain>
        <strain evidence="2">MM415B00382</strain>
    </source>
</reference>
<dbReference type="EMBL" id="MT142070">
    <property type="protein sequence ID" value="QJA74035.1"/>
    <property type="molecule type" value="Genomic_DNA"/>
</dbReference>
<protein>
    <submittedName>
        <fullName evidence="3">Uncharacterized protein</fullName>
    </submittedName>
</protein>
<accession>A0A6M3JZL8</accession>
<evidence type="ECO:0000313" key="3">
    <source>
        <dbReference type="EMBL" id="QJA74035.1"/>
    </source>
</evidence>
<evidence type="ECO:0000256" key="1">
    <source>
        <dbReference type="SAM" id="Phobius"/>
    </source>
</evidence>
<proteinExistence type="predicted"/>
<dbReference type="AlphaFoldDB" id="A0A6M3JZL8"/>
<evidence type="ECO:0000313" key="2">
    <source>
        <dbReference type="EMBL" id="QJA65638.1"/>
    </source>
</evidence>
<name>A0A6M3JZL8_9ZZZZ</name>
<keyword evidence="1" id="KW-0812">Transmembrane</keyword>
<gene>
    <name evidence="3" type="ORF">MM415A02115_0004</name>
    <name evidence="2" type="ORF">MM415B00382_0028</name>
</gene>
<dbReference type="EMBL" id="MT141542">
    <property type="protein sequence ID" value="QJA65638.1"/>
    <property type="molecule type" value="Genomic_DNA"/>
</dbReference>
<keyword evidence="1" id="KW-1133">Transmembrane helix</keyword>
<sequence length="113" mass="12542">MTTPQIRQRMDRRAEELALLQRAQDGLVRRCPLHGPLVGVRYCPECASSGRPWSDTQACDADLEAAEQQVRDWAAEEQQACRELRTWAIVSALVIAAIVSGALWLARWLAGGV</sequence>
<keyword evidence="1" id="KW-0472">Membrane</keyword>
<feature type="transmembrane region" description="Helical" evidence="1">
    <location>
        <begin position="87"/>
        <end position="110"/>
    </location>
</feature>